<comment type="caution">
    <text evidence="14">The sequence shown here is derived from an EMBL/GenBank/DDBJ whole genome shotgun (WGS) entry which is preliminary data.</text>
</comment>
<evidence type="ECO:0000256" key="10">
    <source>
        <dbReference type="ARBA" id="ARBA00023004"/>
    </source>
</evidence>
<dbReference type="STRING" id="1434232.MAIT1_01755"/>
<dbReference type="PANTHER" id="PTHR30485:SF1">
    <property type="entry name" value="CYTOCHROME YDHU-RELATED"/>
    <property type="match status" value="1"/>
</dbReference>
<evidence type="ECO:0000313" key="14">
    <source>
        <dbReference type="EMBL" id="OSM01726.1"/>
    </source>
</evidence>
<name>A0A1Y2K294_9PROT</name>
<keyword evidence="15" id="KW-1185">Reference proteome</keyword>
<feature type="transmembrane region" description="Helical" evidence="12">
    <location>
        <begin position="55"/>
        <end position="73"/>
    </location>
</feature>
<evidence type="ECO:0000259" key="13">
    <source>
        <dbReference type="Pfam" id="PF01292"/>
    </source>
</evidence>
<keyword evidence="7" id="KW-0479">Metal-binding</keyword>
<dbReference type="AlphaFoldDB" id="A0A1Y2K294"/>
<evidence type="ECO:0000256" key="3">
    <source>
        <dbReference type="ARBA" id="ARBA00022448"/>
    </source>
</evidence>
<protein>
    <submittedName>
        <fullName evidence="14">Putative thiosulfate reductase cytochrome B subunit</fullName>
    </submittedName>
</protein>
<gene>
    <name evidence="14" type="ORF">MAIT1_01755</name>
</gene>
<accession>A0A1Y2K294</accession>
<comment type="subcellular location">
    <subcellularLocation>
        <location evidence="1">Cell membrane</location>
        <topology evidence="1">Multi-pass membrane protein</topology>
    </subcellularLocation>
</comment>
<proteinExistence type="inferred from homology"/>
<evidence type="ECO:0000256" key="8">
    <source>
        <dbReference type="ARBA" id="ARBA00022982"/>
    </source>
</evidence>
<keyword evidence="11 12" id="KW-0472">Membrane</keyword>
<comment type="similarity">
    <text evidence="2">Belongs to the HupC/HyaC/HydC family.</text>
</comment>
<feature type="transmembrane region" description="Helical" evidence="12">
    <location>
        <begin position="170"/>
        <end position="192"/>
    </location>
</feature>
<evidence type="ECO:0000256" key="2">
    <source>
        <dbReference type="ARBA" id="ARBA00008622"/>
    </source>
</evidence>
<sequence length="214" mass="24773">MAMAKRIYMVPLWVRLWHWCNAALFLTLIYSGASLHFAALDQPALLLEFSVAREVHNTAGITLAVLFFFYVMFTIRNREWGQYAPIMSMDFLRALIKQAKFYGVDIFTGAPHPYEPKPEARFNPLQRITYFGVAYMGIPLMILTGLAYMFPQYAPDRILGMGGLWPLALLHYLLGLFLTVFLVMHIYMATMGRTLTSDLRMMFTGYHEHEEHEK</sequence>
<evidence type="ECO:0000256" key="4">
    <source>
        <dbReference type="ARBA" id="ARBA00022475"/>
    </source>
</evidence>
<evidence type="ECO:0000313" key="15">
    <source>
        <dbReference type="Proteomes" id="UP000194003"/>
    </source>
</evidence>
<evidence type="ECO:0000256" key="1">
    <source>
        <dbReference type="ARBA" id="ARBA00004651"/>
    </source>
</evidence>
<evidence type="ECO:0000256" key="9">
    <source>
        <dbReference type="ARBA" id="ARBA00022989"/>
    </source>
</evidence>
<feature type="domain" description="Cytochrome b561 bacterial/Ni-hydrogenase" evidence="13">
    <location>
        <begin position="11"/>
        <end position="205"/>
    </location>
</feature>
<evidence type="ECO:0000256" key="7">
    <source>
        <dbReference type="ARBA" id="ARBA00022723"/>
    </source>
</evidence>
<dbReference type="InterPro" id="IPR000516">
    <property type="entry name" value="Ni-dep_Hydgase_cyt-B"/>
</dbReference>
<dbReference type="Pfam" id="PF01292">
    <property type="entry name" value="Ni_hydr_CYTB"/>
    <property type="match status" value="1"/>
</dbReference>
<keyword evidence="10" id="KW-0408">Iron</keyword>
<organism evidence="14 15">
    <name type="scientific">Magnetofaba australis IT-1</name>
    <dbReference type="NCBI Taxonomy" id="1434232"/>
    <lineage>
        <taxon>Bacteria</taxon>
        <taxon>Pseudomonadati</taxon>
        <taxon>Pseudomonadota</taxon>
        <taxon>Magnetococcia</taxon>
        <taxon>Magnetococcales</taxon>
        <taxon>Magnetococcaceae</taxon>
        <taxon>Magnetofaba</taxon>
    </lineage>
</organism>
<dbReference type="PRINTS" id="PR00161">
    <property type="entry name" value="NIHGNASECYTB"/>
</dbReference>
<dbReference type="InterPro" id="IPR011577">
    <property type="entry name" value="Cyt_b561_bac/Ni-Hgenase"/>
</dbReference>
<keyword evidence="6 12" id="KW-0812">Transmembrane</keyword>
<keyword evidence="3" id="KW-0813">Transport</keyword>
<keyword evidence="4" id="KW-1003">Cell membrane</keyword>
<keyword evidence="8" id="KW-0249">Electron transport</keyword>
<evidence type="ECO:0000256" key="11">
    <source>
        <dbReference type="ARBA" id="ARBA00023136"/>
    </source>
</evidence>
<keyword evidence="5" id="KW-0349">Heme</keyword>
<dbReference type="SUPFAM" id="SSF81342">
    <property type="entry name" value="Transmembrane di-heme cytochromes"/>
    <property type="match status" value="1"/>
</dbReference>
<evidence type="ECO:0000256" key="6">
    <source>
        <dbReference type="ARBA" id="ARBA00022692"/>
    </source>
</evidence>
<feature type="transmembrane region" description="Helical" evidence="12">
    <location>
        <begin position="128"/>
        <end position="150"/>
    </location>
</feature>
<evidence type="ECO:0000256" key="5">
    <source>
        <dbReference type="ARBA" id="ARBA00022617"/>
    </source>
</evidence>
<dbReference type="GO" id="GO:0009055">
    <property type="term" value="F:electron transfer activity"/>
    <property type="evidence" value="ECO:0007669"/>
    <property type="project" value="InterPro"/>
</dbReference>
<feature type="transmembrane region" description="Helical" evidence="12">
    <location>
        <begin position="12"/>
        <end position="35"/>
    </location>
</feature>
<dbReference type="PANTHER" id="PTHR30485">
    <property type="entry name" value="NI/FE-HYDROGENASE 1 B-TYPE CYTOCHROME SUBUNIT"/>
    <property type="match status" value="1"/>
</dbReference>
<dbReference type="GO" id="GO:0020037">
    <property type="term" value="F:heme binding"/>
    <property type="evidence" value="ECO:0007669"/>
    <property type="project" value="TreeGrafter"/>
</dbReference>
<dbReference type="Proteomes" id="UP000194003">
    <property type="component" value="Unassembled WGS sequence"/>
</dbReference>
<dbReference type="Gene3D" id="1.20.950.20">
    <property type="entry name" value="Transmembrane di-heme cytochromes, Chain C"/>
    <property type="match status" value="1"/>
</dbReference>
<dbReference type="GO" id="GO:0005506">
    <property type="term" value="F:iron ion binding"/>
    <property type="evidence" value="ECO:0007669"/>
    <property type="project" value="InterPro"/>
</dbReference>
<dbReference type="InterPro" id="IPR051542">
    <property type="entry name" value="Hydrogenase_cytochrome"/>
</dbReference>
<dbReference type="GO" id="GO:0022904">
    <property type="term" value="P:respiratory electron transport chain"/>
    <property type="evidence" value="ECO:0007669"/>
    <property type="project" value="InterPro"/>
</dbReference>
<reference evidence="14 15" key="1">
    <citation type="journal article" date="2016" name="BMC Genomics">
        <title>Combined genomic and structural analyses of a cultured magnetotactic bacterium reveals its niche adaptation to a dynamic environment.</title>
        <authorList>
            <person name="Araujo A.C."/>
            <person name="Morillo V."/>
            <person name="Cypriano J."/>
            <person name="Teixeira L.C."/>
            <person name="Leao P."/>
            <person name="Lyra S."/>
            <person name="Almeida L.G."/>
            <person name="Bazylinski D.A."/>
            <person name="Vasconcellos A.T."/>
            <person name="Abreu F."/>
            <person name="Lins U."/>
        </authorList>
    </citation>
    <scope>NUCLEOTIDE SEQUENCE [LARGE SCALE GENOMIC DNA]</scope>
    <source>
        <strain evidence="14 15">IT-1</strain>
    </source>
</reference>
<dbReference type="GO" id="GO:0005886">
    <property type="term" value="C:plasma membrane"/>
    <property type="evidence" value="ECO:0007669"/>
    <property type="project" value="UniProtKB-SubCell"/>
</dbReference>
<evidence type="ECO:0000256" key="12">
    <source>
        <dbReference type="SAM" id="Phobius"/>
    </source>
</evidence>
<dbReference type="EMBL" id="LVJN01000020">
    <property type="protein sequence ID" value="OSM01726.1"/>
    <property type="molecule type" value="Genomic_DNA"/>
</dbReference>
<keyword evidence="9 12" id="KW-1133">Transmembrane helix</keyword>
<dbReference type="InterPro" id="IPR016174">
    <property type="entry name" value="Di-haem_cyt_TM"/>
</dbReference>